<evidence type="ECO:0000313" key="2">
    <source>
        <dbReference type="EMBL" id="MBI0106162.1"/>
    </source>
</evidence>
<dbReference type="EMBL" id="JACFRB010000002">
    <property type="protein sequence ID" value="MBI0106162.1"/>
    <property type="molecule type" value="Genomic_DNA"/>
</dbReference>
<evidence type="ECO:0000256" key="1">
    <source>
        <dbReference type="SAM" id="MobiDB-lite"/>
    </source>
</evidence>
<name>A0ABS0QWF4_9BIFI</name>
<keyword evidence="3" id="KW-1185">Reference proteome</keyword>
<proteinExistence type="predicted"/>
<feature type="compositionally biased region" description="Basic and acidic residues" evidence="1">
    <location>
        <begin position="143"/>
        <end position="154"/>
    </location>
</feature>
<feature type="region of interest" description="Disordered" evidence="1">
    <location>
        <begin position="132"/>
        <end position="154"/>
    </location>
</feature>
<reference evidence="2 3" key="1">
    <citation type="submission" date="2020-07" db="EMBL/GenBank/DDBJ databases">
        <title>Isolated bacteria genomes of Apis mellifera.</title>
        <authorList>
            <person name="Wu J."/>
            <person name="Zheng H."/>
        </authorList>
    </citation>
    <scope>NUCLEOTIDE SEQUENCE [LARGE SCALE GENOMIC DNA]</scope>
    <source>
        <strain evidence="2 3">B14448H7</strain>
    </source>
</reference>
<accession>A0ABS0QWF4</accession>
<organism evidence="2 3">
    <name type="scientific">Bifidobacterium polysaccharolyticum</name>
    <dbReference type="NCBI Taxonomy" id="2750967"/>
    <lineage>
        <taxon>Bacteria</taxon>
        <taxon>Bacillati</taxon>
        <taxon>Actinomycetota</taxon>
        <taxon>Actinomycetes</taxon>
        <taxon>Bifidobacteriales</taxon>
        <taxon>Bifidobacteriaceae</taxon>
        <taxon>Bifidobacterium</taxon>
    </lineage>
</organism>
<dbReference type="Proteomes" id="UP000766153">
    <property type="component" value="Unassembled WGS sequence"/>
</dbReference>
<sequence length="154" mass="17187">MGAGSVDSIDAARLDRKVGIMTWLDERALTIAHVLREPTAGRRGYTRRLHRVDPKHEGRASKEDMLRLHRVPNPMVRFPGCSRPIEDLRGSRYGMLTVLGYAGRRGRKTMWACRCDCGQAGIFAGQNLTSGRTKSCGCQQHKKGGERADQEHQA</sequence>
<gene>
    <name evidence="2" type="ORF">H3T91_06620</name>
</gene>
<protein>
    <submittedName>
        <fullName evidence="2">Uncharacterized protein</fullName>
    </submittedName>
</protein>
<evidence type="ECO:0000313" key="3">
    <source>
        <dbReference type="Proteomes" id="UP000766153"/>
    </source>
</evidence>
<comment type="caution">
    <text evidence="2">The sequence shown here is derived from an EMBL/GenBank/DDBJ whole genome shotgun (WGS) entry which is preliminary data.</text>
</comment>